<dbReference type="Proteomes" id="UP001327225">
    <property type="component" value="Chromosome"/>
</dbReference>
<name>A0ABZ0ZPU6_9ACTN</name>
<accession>A0ABZ0ZPU6</accession>
<evidence type="ECO:0000256" key="1">
    <source>
        <dbReference type="SAM" id="MobiDB-lite"/>
    </source>
</evidence>
<evidence type="ECO:0000313" key="4">
    <source>
        <dbReference type="Proteomes" id="UP001327225"/>
    </source>
</evidence>
<proteinExistence type="predicted"/>
<gene>
    <name evidence="3" type="ORF">SHK19_20030</name>
</gene>
<feature type="compositionally biased region" description="Basic and acidic residues" evidence="1">
    <location>
        <begin position="712"/>
        <end position="725"/>
    </location>
</feature>
<dbReference type="EMBL" id="CP141059">
    <property type="protein sequence ID" value="WQQ26238.1"/>
    <property type="molecule type" value="Genomic_DNA"/>
</dbReference>
<sequence>MIRRLHRRFRRSDERGALLIIAIIIITVVALVTGALLTHSETSLRATVTLRDVARAAYAADGAAQVAINDLRTGYNVGSGEPNPWYYTNAVGTGCFGYDGTGGATTPKDTLILDNLIPKQSGETQSVMSAAVQCTPEDATGEQGSAVPINNANKPGNAILTLGTGGENGFAFKTNGSGAAFRVRGGVWSNSNIFRDNNGTLESTESIRAVTGCTPANAMVAPIVNCNASAAPDPNYPSDLDIAGTGIPALQTPPLSCPNGGTVTLSPGYYDDVNKLNALTDTNQDCFIHLQPGTYYFDFHSSSDPLYDFDITGNAGSEWRIGGRKTLVAGTLTSDTSVPGRCVNPIDDVNANGVQLIFGGDSRMVINANGQASAVEICGSYHASRPPIAIYGQKTGTAVPTTLSGGTALTTSGTPTVTPAGTDNTFTGATAAALQDPGNGVATWFRPSGGNPNVSRTITMNGFAPGTALPKGTVVTGAQLIVRHKAAQNNAGTASTITMTPTTPGSTALGAITLQRPGSLTTQTINLATDSSTTAQYASLQKQIHDNGYSGANFDFTASIARNLGNTATAELDAVRLELTYYVPQLRGQTTAAIPGNTVATVGGAPVIQALGNSTTLYIQGTSYVPLAKIDLSLNNIDESVFRFGVIARSLVVFETGSFSYPGAVIELPDNSPGFGFERTIVQLEVYLCPGVASGCTTSNGELTLEARVELHDDGGTPGPPHREVTVLSWSHKR</sequence>
<reference evidence="4" key="1">
    <citation type="submission" date="2023-12" db="EMBL/GenBank/DDBJ databases">
        <title>Novel species in genus Nocardioides.</title>
        <authorList>
            <person name="Zhou H."/>
        </authorList>
    </citation>
    <scope>NUCLEOTIDE SEQUENCE [LARGE SCALE GENOMIC DNA]</scope>
    <source>
        <strain evidence="4">HM61</strain>
    </source>
</reference>
<keyword evidence="4" id="KW-1185">Reference proteome</keyword>
<feature type="transmembrane region" description="Helical" evidence="2">
    <location>
        <begin position="16"/>
        <end position="37"/>
    </location>
</feature>
<protein>
    <recommendedName>
        <fullName evidence="5">Type 4 fimbrial biogenesis protein PilX N-terminal domain-containing protein</fullName>
    </recommendedName>
</protein>
<evidence type="ECO:0000256" key="2">
    <source>
        <dbReference type="SAM" id="Phobius"/>
    </source>
</evidence>
<dbReference type="RefSeq" id="WP_322937273.1">
    <property type="nucleotide sequence ID" value="NZ_CP141059.1"/>
</dbReference>
<feature type="region of interest" description="Disordered" evidence="1">
    <location>
        <begin position="712"/>
        <end position="734"/>
    </location>
</feature>
<organism evidence="3 4">
    <name type="scientific">Nocardioides bizhenqiangii</name>
    <dbReference type="NCBI Taxonomy" id="3095076"/>
    <lineage>
        <taxon>Bacteria</taxon>
        <taxon>Bacillati</taxon>
        <taxon>Actinomycetota</taxon>
        <taxon>Actinomycetes</taxon>
        <taxon>Propionibacteriales</taxon>
        <taxon>Nocardioidaceae</taxon>
        <taxon>Nocardioides</taxon>
    </lineage>
</organism>
<keyword evidence="2" id="KW-0472">Membrane</keyword>
<evidence type="ECO:0000313" key="3">
    <source>
        <dbReference type="EMBL" id="WQQ26238.1"/>
    </source>
</evidence>
<keyword evidence="2" id="KW-1133">Transmembrane helix</keyword>
<keyword evidence="2" id="KW-0812">Transmembrane</keyword>
<evidence type="ECO:0008006" key="5">
    <source>
        <dbReference type="Google" id="ProtNLM"/>
    </source>
</evidence>